<dbReference type="SUPFAM" id="SSF160582">
    <property type="entry name" value="MbtH-like"/>
    <property type="match status" value="1"/>
</dbReference>
<dbReference type="Gene3D" id="3.90.820.10">
    <property type="entry name" value="Structural Genomics, Unknown Function 30-nov-00 1gh9 Mol_id"/>
    <property type="match status" value="1"/>
</dbReference>
<dbReference type="GO" id="GO:0006508">
    <property type="term" value="P:proteolysis"/>
    <property type="evidence" value="ECO:0007669"/>
    <property type="project" value="InterPro"/>
</dbReference>
<proteinExistence type="predicted"/>
<dbReference type="Proteomes" id="UP000184501">
    <property type="component" value="Unassembled WGS sequence"/>
</dbReference>
<feature type="transmembrane region" description="Helical" evidence="1">
    <location>
        <begin position="12"/>
        <end position="33"/>
    </location>
</feature>
<dbReference type="SMART" id="SM00923">
    <property type="entry name" value="MbtH"/>
    <property type="match status" value="1"/>
</dbReference>
<gene>
    <name evidence="3" type="ORF">SAMN05444320_11294</name>
</gene>
<feature type="transmembrane region" description="Helical" evidence="1">
    <location>
        <begin position="531"/>
        <end position="552"/>
    </location>
</feature>
<feature type="transmembrane region" description="Helical" evidence="1">
    <location>
        <begin position="475"/>
        <end position="493"/>
    </location>
</feature>
<sequence>MSAVEFGSASGLAGALTAVALVVVSAVVAFRALRTPAVVPAHADEQRFSALRAMRHVEDIARAPRPVGSAEHIRVRDHLVRKLSELGLSPEVQTAVGVNEVDGMERGTRFRSAGEARNVVAVVPGAEGAADRPAVLLVAHYDSVSSGPGANDNAAAVATLLETARALLAAPNPLRNDVILLFTDAEEVGQLGARAFADRHPLRKRVGVVLNFEARGSRGPVLMFETGPRNGRLVTALAGAVRPSYASSLFHEVYRRMPNLTDFGVFREKGLPGLNFAYIDGYQHYHSASDTPDNVSRSSLQHQGEHALGLARRLGDADLTGLASRGDSVFFRLPHGLARYPATWSLPLSLATVTLWATVVALSIVDSQVHAPSALLGALVGAAWLVAAVLTLGTLPRRIVARGPETTFHGHPRRGGPAYLVALVAATVGSYALLIQLLRPYLEISALAVGGTVWWVLLTLATARRLASANYLAQWPLLFAALGLAVLTLPPAAAESPTLVVAGLALGAVVPVHLLAPLVHLTFVGLLLKGSVAPTAVVGSLTLLLTPVLNVITLATGWALPIVAAATALVGFTIAGVSARPTTSTGRFQGVLYALDTDTGKALWATVDDDHHALDRSAGEVGRDRLREFLPHSLHHFRHVPAPALPLPGPTVTVVDDHRRGDHRHLQLTLSSPRGATDAVLVLSGARVLAYAVEKVPGPPQIPSDDDFSLWLHGIPTSGLRIDLVLRPDRPAVLRVVDRTPGLPESAPTAAPDPAPALGPGTACGATHVRATTRLQPTPPQEDAMPGFLDDDDTTLVCRVVVNDEEQYSIWPADRENPPGWRDSGFTGTRQECLAHIDRTWTDMRPGSLR</sequence>
<dbReference type="Pfam" id="PF04389">
    <property type="entry name" value="Peptidase_M28"/>
    <property type="match status" value="1"/>
</dbReference>
<feature type="transmembrane region" description="Helical" evidence="1">
    <location>
        <begin position="444"/>
        <end position="463"/>
    </location>
</feature>
<evidence type="ECO:0000313" key="4">
    <source>
        <dbReference type="Proteomes" id="UP000184501"/>
    </source>
</evidence>
<evidence type="ECO:0000313" key="3">
    <source>
        <dbReference type="EMBL" id="SHG69643.1"/>
    </source>
</evidence>
<dbReference type="OrthoDB" id="9778250at2"/>
<keyword evidence="1" id="KW-0472">Membrane</keyword>
<dbReference type="Gene3D" id="3.40.630.10">
    <property type="entry name" value="Zn peptidases"/>
    <property type="match status" value="1"/>
</dbReference>
<keyword evidence="1" id="KW-1133">Transmembrane helix</keyword>
<dbReference type="InterPro" id="IPR005153">
    <property type="entry name" value="MbtH-like_dom"/>
</dbReference>
<organism evidence="3 4">
    <name type="scientific">Streptoalloteichus hindustanus</name>
    <dbReference type="NCBI Taxonomy" id="2017"/>
    <lineage>
        <taxon>Bacteria</taxon>
        <taxon>Bacillati</taxon>
        <taxon>Actinomycetota</taxon>
        <taxon>Actinomycetes</taxon>
        <taxon>Pseudonocardiales</taxon>
        <taxon>Pseudonocardiaceae</taxon>
        <taxon>Streptoalloteichus</taxon>
    </lineage>
</organism>
<dbReference type="Pfam" id="PF03621">
    <property type="entry name" value="MbtH"/>
    <property type="match status" value="1"/>
</dbReference>
<feature type="transmembrane region" description="Helical" evidence="1">
    <location>
        <begin position="371"/>
        <end position="395"/>
    </location>
</feature>
<feature type="transmembrane region" description="Helical" evidence="1">
    <location>
        <begin position="499"/>
        <end position="519"/>
    </location>
</feature>
<keyword evidence="1" id="KW-0812">Transmembrane</keyword>
<dbReference type="PANTHER" id="PTHR12147">
    <property type="entry name" value="METALLOPEPTIDASE M28 FAMILY MEMBER"/>
    <property type="match status" value="1"/>
</dbReference>
<dbReference type="InterPro" id="IPR007484">
    <property type="entry name" value="Peptidase_M28"/>
</dbReference>
<reference evidence="3 4" key="1">
    <citation type="submission" date="2016-11" db="EMBL/GenBank/DDBJ databases">
        <authorList>
            <person name="Jaros S."/>
            <person name="Januszkiewicz K."/>
            <person name="Wedrychowicz H."/>
        </authorList>
    </citation>
    <scope>NUCLEOTIDE SEQUENCE [LARGE SCALE GENOMIC DNA]</scope>
    <source>
        <strain evidence="3 4">DSM 44523</strain>
    </source>
</reference>
<dbReference type="InterPro" id="IPR045175">
    <property type="entry name" value="M28_fam"/>
</dbReference>
<keyword evidence="4" id="KW-1185">Reference proteome</keyword>
<dbReference type="STRING" id="2017.SAMN05444320_11294"/>
<dbReference type="SUPFAM" id="SSF53187">
    <property type="entry name" value="Zn-dependent exopeptidases"/>
    <property type="match status" value="1"/>
</dbReference>
<dbReference type="RefSeq" id="WP_073488919.1">
    <property type="nucleotide sequence ID" value="NZ_FQVN01000012.1"/>
</dbReference>
<feature type="domain" description="MbtH-like" evidence="2">
    <location>
        <begin position="789"/>
        <end position="839"/>
    </location>
</feature>
<accession>A0A1M5LZ24</accession>
<evidence type="ECO:0000259" key="2">
    <source>
        <dbReference type="SMART" id="SM00923"/>
    </source>
</evidence>
<name>A0A1M5LZ24_STRHI</name>
<evidence type="ECO:0000256" key="1">
    <source>
        <dbReference type="SAM" id="Phobius"/>
    </source>
</evidence>
<dbReference type="AlphaFoldDB" id="A0A1M5LZ24"/>
<feature type="transmembrane region" description="Helical" evidence="1">
    <location>
        <begin position="416"/>
        <end position="438"/>
    </location>
</feature>
<dbReference type="GO" id="GO:0008235">
    <property type="term" value="F:metalloexopeptidase activity"/>
    <property type="evidence" value="ECO:0007669"/>
    <property type="project" value="InterPro"/>
</dbReference>
<dbReference type="InterPro" id="IPR038020">
    <property type="entry name" value="MbtH-like_sf"/>
</dbReference>
<protein>
    <submittedName>
        <fullName evidence="3">MbtH-like protein</fullName>
    </submittedName>
</protein>
<dbReference type="PANTHER" id="PTHR12147:SF26">
    <property type="entry name" value="PEPTIDASE M28 DOMAIN-CONTAINING PROTEIN"/>
    <property type="match status" value="1"/>
</dbReference>
<dbReference type="EMBL" id="FQVN01000012">
    <property type="protein sequence ID" value="SHG69643.1"/>
    <property type="molecule type" value="Genomic_DNA"/>
</dbReference>
<feature type="transmembrane region" description="Helical" evidence="1">
    <location>
        <begin position="558"/>
        <end position="579"/>
    </location>
</feature>
<feature type="transmembrane region" description="Helical" evidence="1">
    <location>
        <begin position="342"/>
        <end position="365"/>
    </location>
</feature>